<dbReference type="InterPro" id="IPR005111">
    <property type="entry name" value="MoeA_C_domain_IV"/>
</dbReference>
<proteinExistence type="inferred from homology"/>
<protein>
    <recommendedName>
        <fullName evidence="11">Molybdopterin molybdenumtransferase</fullName>
        <ecNumber evidence="11">2.10.1.1</ecNumber>
    </recommendedName>
</protein>
<evidence type="ECO:0000256" key="10">
    <source>
        <dbReference type="ARBA" id="ARBA00047317"/>
    </source>
</evidence>
<keyword evidence="9 11" id="KW-0501">Molybdenum cofactor biosynthesis</keyword>
<comment type="similarity">
    <text evidence="4 11">Belongs to the MoeA family.</text>
</comment>
<feature type="domain" description="MoaB/Mog" evidence="12">
    <location>
        <begin position="180"/>
        <end position="317"/>
    </location>
</feature>
<dbReference type="GO" id="GO:0061599">
    <property type="term" value="F:molybdopterin molybdotransferase activity"/>
    <property type="evidence" value="ECO:0007669"/>
    <property type="project" value="UniProtKB-UniRule"/>
</dbReference>
<dbReference type="Pfam" id="PF00994">
    <property type="entry name" value="MoCF_biosynth"/>
    <property type="match status" value="1"/>
</dbReference>
<evidence type="ECO:0000259" key="12">
    <source>
        <dbReference type="SMART" id="SM00852"/>
    </source>
</evidence>
<comment type="function">
    <text evidence="2 11">Catalyzes the insertion of molybdate into adenylated molybdopterin with the concomitant release of AMP.</text>
</comment>
<dbReference type="CDD" id="cd00887">
    <property type="entry name" value="MoeA"/>
    <property type="match status" value="1"/>
</dbReference>
<dbReference type="SMART" id="SM00852">
    <property type="entry name" value="MoCF_biosynth"/>
    <property type="match status" value="1"/>
</dbReference>
<keyword evidence="5 11" id="KW-0500">Molybdenum</keyword>
<comment type="pathway">
    <text evidence="3 11">Cofactor biosynthesis; molybdopterin biosynthesis.</text>
</comment>
<evidence type="ECO:0000256" key="9">
    <source>
        <dbReference type="ARBA" id="ARBA00023150"/>
    </source>
</evidence>
<dbReference type="EC" id="2.10.1.1" evidence="11"/>
<comment type="catalytic activity">
    <reaction evidence="10">
        <text>adenylyl-molybdopterin + molybdate = Mo-molybdopterin + AMP + H(+)</text>
        <dbReference type="Rhea" id="RHEA:35047"/>
        <dbReference type="ChEBI" id="CHEBI:15378"/>
        <dbReference type="ChEBI" id="CHEBI:36264"/>
        <dbReference type="ChEBI" id="CHEBI:62727"/>
        <dbReference type="ChEBI" id="CHEBI:71302"/>
        <dbReference type="ChEBI" id="CHEBI:456215"/>
        <dbReference type="EC" id="2.10.1.1"/>
    </reaction>
</comment>
<evidence type="ECO:0000256" key="11">
    <source>
        <dbReference type="RuleBase" id="RU365090"/>
    </source>
</evidence>
<dbReference type="RefSeq" id="WP_218285911.1">
    <property type="nucleotide sequence ID" value="NZ_CP076448.1"/>
</dbReference>
<accession>A0A975U206</accession>
<evidence type="ECO:0000256" key="3">
    <source>
        <dbReference type="ARBA" id="ARBA00005046"/>
    </source>
</evidence>
<keyword evidence="8 11" id="KW-0460">Magnesium</keyword>
<sequence>MISVAEARQRILAALSPVGPEVVALSAAWGRVLAAPVAARLDKPGADVSAMDGFAVRAEDCARPPARLRVVGSAPAGHPFRGTVGPGEAVRLFTGSVIPAGADSVVVQEDTDFAERGEGAGEVEIRVVPKPGAHVRPRAGDFAHGTMLLSPPRRLTARDVGLAASAGHAWLTVRRRPRVAILATGDEVTLPGDPVPEGGVVSSNGFVLESVVRAAGGEPILLPIAPDDPEAIAAAVAAARGADLVVTSGGASVGQHDLVRPALAPLGLALDFWKIAMRPGKPFMFGRVGDAALIGLPGNPVSATVCAILFLVPAIERLLGLPGAAPATVRARAGARLAANDHRADHLRATLARDADGVLVATPAARQDSSQMAVLAAADALILRPPDAPEVAAGEWVDVIPLGGRDI</sequence>
<dbReference type="PANTHER" id="PTHR10192:SF5">
    <property type="entry name" value="GEPHYRIN"/>
    <property type="match status" value="1"/>
</dbReference>
<evidence type="ECO:0000256" key="4">
    <source>
        <dbReference type="ARBA" id="ARBA00010763"/>
    </source>
</evidence>
<reference evidence="13" key="1">
    <citation type="submission" date="2021-06" db="EMBL/GenBank/DDBJ databases">
        <title>Elioraea tepida, sp. nov., a moderately thermophilic aerobic anoxygenic phototrophic bacterium isolated from an alkaline siliceous hot spring mat community in Yellowstone National Park, WY, USA.</title>
        <authorList>
            <person name="Saini M.K."/>
            <person name="Yoshida S."/>
            <person name="Sebastian A."/>
            <person name="Hirose S."/>
            <person name="Hara E."/>
            <person name="Tamaki H."/>
            <person name="Soulier N.T."/>
            <person name="Albert I."/>
            <person name="Hanada S."/>
            <person name="Bryant D.A."/>
            <person name="Tank M."/>
        </authorList>
    </citation>
    <scope>NUCLEOTIDE SEQUENCE</scope>
    <source>
        <strain evidence="13">MS-P2</strain>
    </source>
</reference>
<dbReference type="Pfam" id="PF03454">
    <property type="entry name" value="MoeA_C"/>
    <property type="match status" value="1"/>
</dbReference>
<dbReference type="GO" id="GO:0005829">
    <property type="term" value="C:cytosol"/>
    <property type="evidence" value="ECO:0007669"/>
    <property type="project" value="TreeGrafter"/>
</dbReference>
<dbReference type="NCBIfam" id="NF045515">
    <property type="entry name" value="Glp_gephyrin"/>
    <property type="match status" value="1"/>
</dbReference>
<evidence type="ECO:0000256" key="2">
    <source>
        <dbReference type="ARBA" id="ARBA00002901"/>
    </source>
</evidence>
<dbReference type="PANTHER" id="PTHR10192">
    <property type="entry name" value="MOLYBDOPTERIN BIOSYNTHESIS PROTEIN"/>
    <property type="match status" value="1"/>
</dbReference>
<dbReference type="GO" id="GO:0046872">
    <property type="term" value="F:metal ion binding"/>
    <property type="evidence" value="ECO:0007669"/>
    <property type="project" value="UniProtKB-UniRule"/>
</dbReference>
<dbReference type="EMBL" id="CP076448">
    <property type="protein sequence ID" value="QXM24854.1"/>
    <property type="molecule type" value="Genomic_DNA"/>
</dbReference>
<dbReference type="InterPro" id="IPR001453">
    <property type="entry name" value="MoaB/Mog_dom"/>
</dbReference>
<dbReference type="InterPro" id="IPR038987">
    <property type="entry name" value="MoeA-like"/>
</dbReference>
<evidence type="ECO:0000256" key="6">
    <source>
        <dbReference type="ARBA" id="ARBA00022679"/>
    </source>
</evidence>
<keyword evidence="6 11" id="KW-0808">Transferase</keyword>
<dbReference type="GO" id="GO:0006777">
    <property type="term" value="P:Mo-molybdopterin cofactor biosynthetic process"/>
    <property type="evidence" value="ECO:0007669"/>
    <property type="project" value="UniProtKB-UniRule"/>
</dbReference>
<evidence type="ECO:0000313" key="13">
    <source>
        <dbReference type="EMBL" id="QXM24854.1"/>
    </source>
</evidence>
<dbReference type="InterPro" id="IPR008284">
    <property type="entry name" value="MoCF_biosynth_CS"/>
</dbReference>
<dbReference type="InterPro" id="IPR005110">
    <property type="entry name" value="MoeA_linker/N"/>
</dbReference>
<dbReference type="PROSITE" id="PS01079">
    <property type="entry name" value="MOCF_BIOSYNTHESIS_2"/>
    <property type="match status" value="1"/>
</dbReference>
<evidence type="ECO:0000256" key="1">
    <source>
        <dbReference type="ARBA" id="ARBA00001946"/>
    </source>
</evidence>
<gene>
    <name evidence="13" type="ORF">KO353_00840</name>
</gene>
<dbReference type="KEGG" id="elio:KO353_00840"/>
<dbReference type="Proteomes" id="UP000694001">
    <property type="component" value="Chromosome"/>
</dbReference>
<evidence type="ECO:0000256" key="5">
    <source>
        <dbReference type="ARBA" id="ARBA00022505"/>
    </source>
</evidence>
<keyword evidence="7 11" id="KW-0479">Metal-binding</keyword>
<evidence type="ECO:0000256" key="7">
    <source>
        <dbReference type="ARBA" id="ARBA00022723"/>
    </source>
</evidence>
<keyword evidence="14" id="KW-1185">Reference proteome</keyword>
<dbReference type="AlphaFoldDB" id="A0A975U206"/>
<dbReference type="FunFam" id="3.40.980.10:FF:000004">
    <property type="entry name" value="Molybdopterin molybdenumtransferase"/>
    <property type="match status" value="1"/>
</dbReference>
<organism evidence="13 14">
    <name type="scientific">Elioraea tepida</name>
    <dbReference type="NCBI Taxonomy" id="2843330"/>
    <lineage>
        <taxon>Bacteria</taxon>
        <taxon>Pseudomonadati</taxon>
        <taxon>Pseudomonadota</taxon>
        <taxon>Alphaproteobacteria</taxon>
        <taxon>Acetobacterales</taxon>
        <taxon>Elioraeaceae</taxon>
        <taxon>Elioraea</taxon>
    </lineage>
</organism>
<name>A0A975U206_9PROT</name>
<evidence type="ECO:0000256" key="8">
    <source>
        <dbReference type="ARBA" id="ARBA00022842"/>
    </source>
</evidence>
<dbReference type="Pfam" id="PF03453">
    <property type="entry name" value="MoeA_N"/>
    <property type="match status" value="1"/>
</dbReference>
<comment type="cofactor">
    <cofactor evidence="1 11">
        <name>Mg(2+)</name>
        <dbReference type="ChEBI" id="CHEBI:18420"/>
    </cofactor>
</comment>
<evidence type="ECO:0000313" key="14">
    <source>
        <dbReference type="Proteomes" id="UP000694001"/>
    </source>
</evidence>